<feature type="transmembrane region" description="Helical" evidence="7">
    <location>
        <begin position="757"/>
        <end position="778"/>
    </location>
</feature>
<feature type="transmembrane region" description="Helical" evidence="7">
    <location>
        <begin position="867"/>
        <end position="889"/>
    </location>
</feature>
<comment type="caution">
    <text evidence="8">The sequence shown here is derived from an EMBL/GenBank/DDBJ whole genome shotgun (WGS) entry which is preliminary data.</text>
</comment>
<feature type="transmembrane region" description="Helical" evidence="7">
    <location>
        <begin position="810"/>
        <end position="829"/>
    </location>
</feature>
<accession>A0ABN2RUE7</accession>
<proteinExistence type="predicted"/>
<feature type="transmembrane region" description="Helical" evidence="7">
    <location>
        <begin position="258"/>
        <end position="276"/>
    </location>
</feature>
<dbReference type="EMBL" id="BAAAPU010000004">
    <property type="protein sequence ID" value="GAA1975108.1"/>
    <property type="molecule type" value="Genomic_DNA"/>
</dbReference>
<evidence type="ECO:0000256" key="5">
    <source>
        <dbReference type="ARBA" id="ARBA00023136"/>
    </source>
</evidence>
<keyword evidence="9" id="KW-1185">Reference proteome</keyword>
<feature type="transmembrane region" description="Helical" evidence="7">
    <location>
        <begin position="836"/>
        <end position="855"/>
    </location>
</feature>
<name>A0ABN2RUE7_9MICO</name>
<evidence type="ECO:0008006" key="10">
    <source>
        <dbReference type="Google" id="ProtNLM"/>
    </source>
</evidence>
<dbReference type="InterPro" id="IPR022791">
    <property type="entry name" value="L-PG_synthase/AglD"/>
</dbReference>
<feature type="transmembrane region" description="Helical" evidence="7">
    <location>
        <begin position="723"/>
        <end position="745"/>
    </location>
</feature>
<feature type="transmembrane region" description="Helical" evidence="7">
    <location>
        <begin position="184"/>
        <end position="210"/>
    </location>
</feature>
<feature type="region of interest" description="Disordered" evidence="6">
    <location>
        <begin position="49"/>
        <end position="125"/>
    </location>
</feature>
<dbReference type="Proteomes" id="UP001500013">
    <property type="component" value="Unassembled WGS sequence"/>
</dbReference>
<keyword evidence="3 7" id="KW-0812">Transmembrane</keyword>
<organism evidence="8 9">
    <name type="scientific">Terrabacter lapilli</name>
    <dbReference type="NCBI Taxonomy" id="436231"/>
    <lineage>
        <taxon>Bacteria</taxon>
        <taxon>Bacillati</taxon>
        <taxon>Actinomycetota</taxon>
        <taxon>Actinomycetes</taxon>
        <taxon>Micrococcales</taxon>
        <taxon>Intrasporangiaceae</taxon>
        <taxon>Terrabacter</taxon>
    </lineage>
</organism>
<feature type="compositionally biased region" description="Low complexity" evidence="6">
    <location>
        <begin position="103"/>
        <end position="116"/>
    </location>
</feature>
<dbReference type="PANTHER" id="PTHR39087">
    <property type="entry name" value="UPF0104 MEMBRANE PROTEIN MJ1595"/>
    <property type="match status" value="1"/>
</dbReference>
<gene>
    <name evidence="8" type="ORF">GCM10009817_14190</name>
</gene>
<evidence type="ECO:0000313" key="9">
    <source>
        <dbReference type="Proteomes" id="UP001500013"/>
    </source>
</evidence>
<feature type="transmembrane region" description="Helical" evidence="7">
    <location>
        <begin position="307"/>
        <end position="328"/>
    </location>
</feature>
<evidence type="ECO:0000256" key="6">
    <source>
        <dbReference type="SAM" id="MobiDB-lite"/>
    </source>
</evidence>
<keyword evidence="2" id="KW-1003">Cell membrane</keyword>
<sequence>MRRGMFHESVAVTTPVFQQARKKRIPTRAGADAPPVRVAVPTLRPFGPWLGQDCPMPGDAEKAPAPTEGPPSRTARQSDDTTGETMRRTAEHVQDPLEERPVTDPTVAPTPAHPTAHPTPQPVPDVEVVEPPIPGRVRRPADGVRLAAAVLLLLLGLVVADLASGTRGGVEQDLTDVTSGLPRLLLTLLGWLSGIGVLLLPIGVGADLLVRRRPMQLIQALGAAVVAGILVIVIGLLVQSGNGGFITSVLTRPTPTGHTAPLDIVVVSMLALLTVADISGRKWVSPIATGVVVATLVTTLLSGAMTLAALTCSLLLGWIVGLASRLIFGVSSTRPPGTEVAAVLVSGGIPLRRLELVDANDAGDRRYLGSTAAGPLDVHVIDRDTFGLASGRRLLRVLRLRSGFTRPPSLTLQSEIEHRALMGLALHDAGIRAPRPVAVSEVGPFSAVIAYREPDGTPIGELGDRLDDAQLAAIWQLAATLHRRRIVHRQLGPSTILLDDRPDDGPRVALAQLGSGDVAADDISLRIDLAQLLTTVALAVGPERAVDSAVAVLGEDAVLRAVPVLQPVALSSDARAALRASKSVMGELRERLVSLRPQAEPVEPVQLRRISVKGVLTLVMGGVAGYLLLTQLAQVDIAQVVSTADWRWAVLLVVFAAATFAGASLALAGAVQIHLRFVRTYMTQLAVAFSGLVAPAAVGNIALNTRYLQTSGLTPTVAGASVGVAQVAQFCSYFVLLVISGVLAGTGPAVSFSPSPILVAGILAVVILALGLLAVPRIRAVLTDRVLPQVRSALPQVLAVLQHPKKLTQLLGGALMLDMSFVAALVCATRAFGGEAPVAAIAVVYFAGAIVGSAVPTPGGLGGIEAAMSFGLISIGVDSGTAVSSVLLYRLATYWLPIPFGWLSLSRLQKVGAI</sequence>
<feature type="compositionally biased region" description="Basic and acidic residues" evidence="6">
    <location>
        <begin position="85"/>
        <end position="102"/>
    </location>
</feature>
<keyword evidence="4 7" id="KW-1133">Transmembrane helix</keyword>
<evidence type="ECO:0000256" key="4">
    <source>
        <dbReference type="ARBA" id="ARBA00022989"/>
    </source>
</evidence>
<evidence type="ECO:0000256" key="7">
    <source>
        <dbReference type="SAM" id="Phobius"/>
    </source>
</evidence>
<feature type="transmembrane region" description="Helical" evidence="7">
    <location>
        <begin position="283"/>
        <end position="301"/>
    </location>
</feature>
<dbReference type="PANTHER" id="PTHR39087:SF2">
    <property type="entry name" value="UPF0104 MEMBRANE PROTEIN MJ1595"/>
    <property type="match status" value="1"/>
</dbReference>
<evidence type="ECO:0000313" key="8">
    <source>
        <dbReference type="EMBL" id="GAA1975108.1"/>
    </source>
</evidence>
<feature type="transmembrane region" description="Helical" evidence="7">
    <location>
        <begin position="146"/>
        <end position="164"/>
    </location>
</feature>
<comment type="subcellular location">
    <subcellularLocation>
        <location evidence="1">Cell membrane</location>
        <topology evidence="1">Multi-pass membrane protein</topology>
    </subcellularLocation>
</comment>
<evidence type="ECO:0000256" key="1">
    <source>
        <dbReference type="ARBA" id="ARBA00004651"/>
    </source>
</evidence>
<dbReference type="Pfam" id="PF03706">
    <property type="entry name" value="LPG_synthase_TM"/>
    <property type="match status" value="1"/>
</dbReference>
<feature type="transmembrane region" description="Helical" evidence="7">
    <location>
        <begin position="217"/>
        <end position="238"/>
    </location>
</feature>
<feature type="transmembrane region" description="Helical" evidence="7">
    <location>
        <begin position="685"/>
        <end position="703"/>
    </location>
</feature>
<evidence type="ECO:0000256" key="2">
    <source>
        <dbReference type="ARBA" id="ARBA00022475"/>
    </source>
</evidence>
<feature type="transmembrane region" description="Helical" evidence="7">
    <location>
        <begin position="646"/>
        <end position="673"/>
    </location>
</feature>
<evidence type="ECO:0000256" key="3">
    <source>
        <dbReference type="ARBA" id="ARBA00022692"/>
    </source>
</evidence>
<protein>
    <recommendedName>
        <fullName evidence="10">Lysylphosphatidylglycerol synthase-like protein</fullName>
    </recommendedName>
</protein>
<reference evidence="8 9" key="1">
    <citation type="journal article" date="2019" name="Int. J. Syst. Evol. Microbiol.">
        <title>The Global Catalogue of Microorganisms (GCM) 10K type strain sequencing project: providing services to taxonomists for standard genome sequencing and annotation.</title>
        <authorList>
            <consortium name="The Broad Institute Genomics Platform"/>
            <consortium name="The Broad Institute Genome Sequencing Center for Infectious Disease"/>
            <person name="Wu L."/>
            <person name="Ma J."/>
        </authorList>
    </citation>
    <scope>NUCLEOTIDE SEQUENCE [LARGE SCALE GENOMIC DNA]</scope>
    <source>
        <strain evidence="8 9">JCM 15628</strain>
    </source>
</reference>
<keyword evidence="5 7" id="KW-0472">Membrane</keyword>